<reference evidence="2 5" key="2">
    <citation type="submission" date="2019-04" db="EMBL/GenBank/DDBJ databases">
        <authorList>
            <consortium name="GenomeTrakr network: Whole genome sequencing for foodborne pathogen traceback"/>
        </authorList>
    </citation>
    <scope>NUCLEOTIDE SEQUENCE [LARGE SCALE GENOMIC DNA]</scope>
    <source>
        <strain evidence="2 5">CFSAN072474</strain>
    </source>
</reference>
<evidence type="ECO:0000313" key="5">
    <source>
        <dbReference type="Proteomes" id="UP000522199"/>
    </source>
</evidence>
<evidence type="ECO:0000313" key="3">
    <source>
        <dbReference type="EMBL" id="EAH4240418.1"/>
    </source>
</evidence>
<dbReference type="Proteomes" id="UP000527632">
    <property type="component" value="Unassembled WGS sequence"/>
</dbReference>
<proteinExistence type="predicted"/>
<dbReference type="AlphaFoldDB" id="A0A5L1XWM8"/>
<comment type="caution">
    <text evidence="3">The sequence shown here is derived from an EMBL/GenBank/DDBJ whole genome shotgun (WGS) entry which is preliminary data.</text>
</comment>
<accession>A0A5L1XWM8</accession>
<dbReference type="EMBL" id="AABGUK010000001">
    <property type="protein sequence ID" value="EAH4240418.1"/>
    <property type="molecule type" value="Genomic_DNA"/>
</dbReference>
<protein>
    <submittedName>
        <fullName evidence="3">Uncharacterized protein</fullName>
    </submittedName>
</protein>
<dbReference type="RefSeq" id="WP_003743929.1">
    <property type="nucleotide sequence ID" value="NZ_CP018149.2"/>
</dbReference>
<name>A0A5L1XWM8_LISMN</name>
<evidence type="ECO:0000313" key="1">
    <source>
        <dbReference type="EMBL" id="EAC5552010.1"/>
    </source>
</evidence>
<dbReference type="EMBL" id="AAAIXK010000014">
    <property type="protein sequence ID" value="EAC5552010.1"/>
    <property type="molecule type" value="Genomic_DNA"/>
</dbReference>
<dbReference type="Proteomes" id="UP000522199">
    <property type="component" value="Unassembled WGS sequence"/>
</dbReference>
<sequence>MATITYQLHSEREESTYKTVEEAMLSALKLISSDDVAYIYENHLGENGELEKEVLLTTMNVKQKPIAERFRVGQKVICNKILGLPGYDGAIGLIVDIVSDVAEVAVNQCEEEEFSPIVFLTDLEEEIK</sequence>
<dbReference type="Proteomes" id="UP000365297">
    <property type="component" value="Unassembled WGS sequence"/>
</dbReference>
<organism evidence="3 6">
    <name type="scientific">Listeria monocytogenes</name>
    <dbReference type="NCBI Taxonomy" id="1639"/>
    <lineage>
        <taxon>Bacteria</taxon>
        <taxon>Bacillati</taxon>
        <taxon>Bacillota</taxon>
        <taxon>Bacilli</taxon>
        <taxon>Bacillales</taxon>
        <taxon>Listeriaceae</taxon>
        <taxon>Listeria</taxon>
    </lineage>
</organism>
<evidence type="ECO:0000313" key="2">
    <source>
        <dbReference type="EMBL" id="EAG9388318.1"/>
    </source>
</evidence>
<reference evidence="3 6" key="1">
    <citation type="submission" date="2019-04" db="EMBL/GenBank/DDBJ databases">
        <authorList>
            <consortium name="GenomeTrakr: Next Generation Sequencing Network for Food Pathogen Tracability"/>
        </authorList>
    </citation>
    <scope>NUCLEOTIDE SEQUENCE [LARGE SCALE GENOMIC DNA]</scope>
    <source>
        <strain evidence="1 4">FDA00007096</strain>
        <strain evidence="3 6">LS1344</strain>
    </source>
</reference>
<evidence type="ECO:0000313" key="6">
    <source>
        <dbReference type="Proteomes" id="UP000527632"/>
    </source>
</evidence>
<evidence type="ECO:0000313" key="4">
    <source>
        <dbReference type="Proteomes" id="UP000365297"/>
    </source>
</evidence>
<gene>
    <name evidence="1" type="ORF">ARY78_16485</name>
    <name evidence="2" type="ORF">CW845_12550</name>
    <name evidence="3" type="ORF">E5F58_00215</name>
</gene>
<dbReference type="EMBL" id="AABEKY010000007">
    <property type="protein sequence ID" value="EAG9388318.1"/>
    <property type="molecule type" value="Genomic_DNA"/>
</dbReference>